<evidence type="ECO:0000313" key="3">
    <source>
        <dbReference type="Proteomes" id="UP001314681"/>
    </source>
</evidence>
<dbReference type="Pfam" id="PF01076">
    <property type="entry name" value="Mob_Pre"/>
    <property type="match status" value="1"/>
</dbReference>
<keyword evidence="3" id="KW-1185">Reference proteome</keyword>
<comment type="caution">
    <text evidence="2">The sequence shown here is derived from an EMBL/GenBank/DDBJ whole genome shotgun (WGS) entry which is preliminary data.</text>
</comment>
<accession>A0ABS6K8N7</accession>
<name>A0ABS6K8N7_9FIRM</name>
<reference evidence="2 3" key="1">
    <citation type="submission" date="2021-06" db="EMBL/GenBank/DDBJ databases">
        <title>Description of novel taxa of the family Lachnospiraceae.</title>
        <authorList>
            <person name="Chaplin A.V."/>
            <person name="Sokolova S.R."/>
            <person name="Pikina A.P."/>
            <person name="Korzhanova M."/>
            <person name="Belova V."/>
            <person name="Korostin D."/>
            <person name="Efimov B.A."/>
        </authorList>
    </citation>
    <scope>NUCLEOTIDE SEQUENCE [LARGE SCALE GENOMIC DNA]</scope>
    <source>
        <strain evidence="2 3">ASD4241</strain>
    </source>
</reference>
<evidence type="ECO:0000313" key="2">
    <source>
        <dbReference type="EMBL" id="MBU9726889.1"/>
    </source>
</evidence>
<evidence type="ECO:0000256" key="1">
    <source>
        <dbReference type="ARBA" id="ARBA00010657"/>
    </source>
</evidence>
<dbReference type="RefSeq" id="WP_158354198.1">
    <property type="nucleotide sequence ID" value="NZ_JAHQCX010000008.1"/>
</dbReference>
<dbReference type="EMBL" id="JAHQCX010000008">
    <property type="protein sequence ID" value="MBU9726889.1"/>
    <property type="molecule type" value="Genomic_DNA"/>
</dbReference>
<dbReference type="Proteomes" id="UP001314681">
    <property type="component" value="Unassembled WGS sequence"/>
</dbReference>
<comment type="similarity">
    <text evidence="1">Belongs to the plasmid mobilization pre family.</text>
</comment>
<organism evidence="2 3">
    <name type="scientific">Diplocloster modestus</name>
    <dbReference type="NCBI Taxonomy" id="2850322"/>
    <lineage>
        <taxon>Bacteria</taxon>
        <taxon>Bacillati</taxon>
        <taxon>Bacillota</taxon>
        <taxon>Clostridia</taxon>
        <taxon>Lachnospirales</taxon>
        <taxon>Lachnospiraceae</taxon>
        <taxon>Diplocloster</taxon>
    </lineage>
</organism>
<protein>
    <submittedName>
        <fullName evidence="2">Plasmid recombination protein</fullName>
    </submittedName>
</protein>
<sequence length="200" mass="23384">MAVEIIFQCGDKKFWEKHTDKKEKMHYVFSYLLNKLQEYLPDFKVANAVIHFDEASPHMHVVGVPVWEGAKRGLAKKVSKRNVFTPETLSVILQDRLREEAGMCFRFNVIEELAEKSLGRNHDLSVVEYKVTKEAEHLEELKEQVKDSDLDLFAKKLAYKEVSRTQDKRLNEIKDDIRSREMEIESLGYQTCSMKSNLNE</sequence>
<dbReference type="InterPro" id="IPR001668">
    <property type="entry name" value="Mob_Pre"/>
</dbReference>
<dbReference type="Gene3D" id="3.30.930.30">
    <property type="match status" value="1"/>
</dbReference>
<gene>
    <name evidence="2" type="ORF">KTH90_12775</name>
</gene>
<proteinExistence type="inferred from homology"/>